<accession>A0A7W5ZPP7</accession>
<dbReference type="NCBIfam" id="TIGR04534">
    <property type="entry name" value="ELWxxDGT_rpt"/>
    <property type="match status" value="4"/>
</dbReference>
<organism evidence="1 2">
    <name type="scientific">Runella defluvii</name>
    <dbReference type="NCBI Taxonomy" id="370973"/>
    <lineage>
        <taxon>Bacteria</taxon>
        <taxon>Pseudomonadati</taxon>
        <taxon>Bacteroidota</taxon>
        <taxon>Cytophagia</taxon>
        <taxon>Cytophagales</taxon>
        <taxon>Spirosomataceae</taxon>
        <taxon>Runella</taxon>
    </lineage>
</organism>
<sequence>MLVVRKTILWGLLLLVSSVYAQYPLLLKDINLQADPLATSATLGSDPRFLTNHNGILYFTAKQNGSTVGLWKSSGRNASTAKVLDLPGTAYSLTSVGTSLYFVADQTGYGYELWKSNGTAAGTTRVKDINDGPLGSMPSGFTNVNGTLYFVATTAGAGSELWKSGGTDATTVIVRDIVTGAGSSNPQQLTNVNGTLYFVANDGTNGYELWKTNGTAAGTTLVKDINAGIGSSNPQYLTNLNGTLYFTATNGTNGFELWKSDGTAAGTVQVRDIWSGSMSGMPHYLTALNGTLYFAANDGQAGIELWKSNGTAAGTVLAVDIQTGSGSSDPRNLKTLNGLLYFSATNGEAGQELWRSDGTVAGTKMVKNIRVGGEGSNSTPSMFNLRKGIVYFTAYDDFAGRELWQTDGTEAATNVLELYSGTTGSGISNLTVLGDTLFFTADDGKKGSEIWKIEACMPLRMASDTTICHTGPLSLPAQVANYGSFTTPIWRKDSYDGPIVTNPTNVRLDSTVTTFYLEAQYTTGCTSTAKITIRTMTLPEGVGSIRVLLEGAYRNGVGSMTTTLNQQGLLPGQTPVSPLATKTPAGQPYVGAPWYYMGSEMVSTYDPSVTDWVLVSLRTDPANPATTVFKAAALLQNDGLVPTIQGCPSRLKEYTNYYVAVEHRNHLPIVAATPTLFVNGGFFYDFGINQSYIPANAPAVGQKMQDTRYMMYAGDIVKGTSAEINANDMTVWNQTNGSFGKYLAGDINLDGEVNALDRILWIINNGLFSGVRF</sequence>
<dbReference type="AlphaFoldDB" id="A0A7W5ZPP7"/>
<name>A0A7W5ZPP7_9BACT</name>
<comment type="caution">
    <text evidence="1">The sequence shown here is derived from an EMBL/GenBank/DDBJ whole genome shotgun (WGS) entry which is preliminary data.</text>
</comment>
<dbReference type="EMBL" id="JACIBY010000006">
    <property type="protein sequence ID" value="MBB3839427.1"/>
    <property type="molecule type" value="Genomic_DNA"/>
</dbReference>
<evidence type="ECO:0000313" key="1">
    <source>
        <dbReference type="EMBL" id="MBB3839427.1"/>
    </source>
</evidence>
<evidence type="ECO:0000313" key="2">
    <source>
        <dbReference type="Proteomes" id="UP000541352"/>
    </source>
</evidence>
<gene>
    <name evidence="1" type="ORF">FHS57_003433</name>
</gene>
<protein>
    <submittedName>
        <fullName evidence="1">ELWxxDGT repeat protein</fullName>
    </submittedName>
</protein>
<dbReference type="RefSeq" id="WP_183975671.1">
    <property type="nucleotide sequence ID" value="NZ_JACIBY010000006.1"/>
</dbReference>
<dbReference type="InterPro" id="IPR030916">
    <property type="entry name" value="ELWxxDGT_rpt"/>
</dbReference>
<proteinExistence type="predicted"/>
<reference evidence="1 2" key="1">
    <citation type="submission" date="2020-08" db="EMBL/GenBank/DDBJ databases">
        <title>Genomic Encyclopedia of Type Strains, Phase IV (KMG-IV): sequencing the most valuable type-strain genomes for metagenomic binning, comparative biology and taxonomic classification.</title>
        <authorList>
            <person name="Goeker M."/>
        </authorList>
    </citation>
    <scope>NUCLEOTIDE SEQUENCE [LARGE SCALE GENOMIC DNA]</scope>
    <source>
        <strain evidence="1 2">DSM 17976</strain>
    </source>
</reference>
<dbReference type="Proteomes" id="UP000541352">
    <property type="component" value="Unassembled WGS sequence"/>
</dbReference>
<keyword evidence="2" id="KW-1185">Reference proteome</keyword>